<feature type="signal peptide" evidence="11">
    <location>
        <begin position="1"/>
        <end position="17"/>
    </location>
</feature>
<comment type="pathway">
    <text evidence="2 11">Glycan metabolism; pectin degradation; 2-dehydro-3-deoxy-D-gluconate from pectin: step 1/5.</text>
</comment>
<keyword evidence="8 11" id="KW-0063">Aspartyl esterase</keyword>
<dbReference type="PANTHER" id="PTHR31321">
    <property type="entry name" value="ACYL-COA THIOESTER HYDROLASE YBHC-RELATED"/>
    <property type="match status" value="1"/>
</dbReference>
<keyword evidence="5 11" id="KW-0964">Secreted</keyword>
<evidence type="ECO:0000256" key="2">
    <source>
        <dbReference type="ARBA" id="ARBA00005184"/>
    </source>
</evidence>
<keyword evidence="14" id="KW-1185">Reference proteome</keyword>
<comment type="function">
    <text evidence="11">Involved in maceration and soft-rotting of plant tissue.</text>
</comment>
<dbReference type="GeneID" id="63837804"/>
<feature type="domain" description="Pectinesterase catalytic" evidence="12">
    <location>
        <begin position="44"/>
        <end position="305"/>
    </location>
</feature>
<dbReference type="Gene3D" id="2.160.20.10">
    <property type="entry name" value="Single-stranded right-handed beta-helix, Pectin lyase-like"/>
    <property type="match status" value="1"/>
</dbReference>
<dbReference type="RefSeq" id="XP_040774272.1">
    <property type="nucleotide sequence ID" value="XM_040920675.1"/>
</dbReference>
<dbReference type="GO" id="GO:0042545">
    <property type="term" value="P:cell wall modification"/>
    <property type="evidence" value="ECO:0007669"/>
    <property type="project" value="UniProtKB-UniRule"/>
</dbReference>
<dbReference type="SUPFAM" id="SSF51126">
    <property type="entry name" value="Pectin lyase-like"/>
    <property type="match status" value="1"/>
</dbReference>
<keyword evidence="7 11" id="KW-0378">Hydrolase</keyword>
<dbReference type="AlphaFoldDB" id="A0A9P5CMQ1"/>
<name>A0A9P5CMQ1_CRYP1</name>
<comment type="similarity">
    <text evidence="3">Belongs to the pectinesterase family.</text>
</comment>
<dbReference type="InterPro" id="IPR011050">
    <property type="entry name" value="Pectin_lyase_fold/virulence"/>
</dbReference>
<evidence type="ECO:0000256" key="8">
    <source>
        <dbReference type="ARBA" id="ARBA00023085"/>
    </source>
</evidence>
<evidence type="ECO:0000256" key="4">
    <source>
        <dbReference type="ARBA" id="ARBA00013229"/>
    </source>
</evidence>
<dbReference type="OrthoDB" id="2019149at2759"/>
<dbReference type="InterPro" id="IPR000070">
    <property type="entry name" value="Pectinesterase_cat"/>
</dbReference>
<proteinExistence type="inferred from homology"/>
<feature type="chain" id="PRO_5040535467" description="Pectinesterase" evidence="11">
    <location>
        <begin position="18"/>
        <end position="329"/>
    </location>
</feature>
<evidence type="ECO:0000256" key="5">
    <source>
        <dbReference type="ARBA" id="ARBA00022525"/>
    </source>
</evidence>
<evidence type="ECO:0000256" key="1">
    <source>
        <dbReference type="ARBA" id="ARBA00004613"/>
    </source>
</evidence>
<evidence type="ECO:0000313" key="13">
    <source>
        <dbReference type="EMBL" id="KAF3763311.1"/>
    </source>
</evidence>
<evidence type="ECO:0000256" key="9">
    <source>
        <dbReference type="ARBA" id="ARBA00047928"/>
    </source>
</evidence>
<dbReference type="GO" id="GO:0005576">
    <property type="term" value="C:extracellular region"/>
    <property type="evidence" value="ECO:0007669"/>
    <property type="project" value="UniProtKB-SubCell"/>
</dbReference>
<feature type="active site" evidence="10">
    <location>
        <position position="192"/>
    </location>
</feature>
<dbReference type="EMBL" id="MU032349">
    <property type="protein sequence ID" value="KAF3763311.1"/>
    <property type="molecule type" value="Genomic_DNA"/>
</dbReference>
<comment type="subcellular location">
    <subcellularLocation>
        <location evidence="1 11">Secreted</location>
    </subcellularLocation>
</comment>
<protein>
    <recommendedName>
        <fullName evidence="4 11">Pectinesterase</fullName>
        <ecNumber evidence="4 11">3.1.1.11</ecNumber>
    </recommendedName>
</protein>
<dbReference type="InterPro" id="IPR012334">
    <property type="entry name" value="Pectin_lyas_fold"/>
</dbReference>
<accession>A0A9P5CMQ1</accession>
<evidence type="ECO:0000256" key="7">
    <source>
        <dbReference type="ARBA" id="ARBA00022801"/>
    </source>
</evidence>
<evidence type="ECO:0000256" key="3">
    <source>
        <dbReference type="ARBA" id="ARBA00008891"/>
    </source>
</evidence>
<evidence type="ECO:0000256" key="6">
    <source>
        <dbReference type="ARBA" id="ARBA00022729"/>
    </source>
</evidence>
<reference evidence="13" key="1">
    <citation type="journal article" date="2020" name="Phytopathology">
        <title>Genome sequence of the chestnut blight fungus Cryphonectria parasitica EP155: A fundamental resource for an archetypical invasive plant pathogen.</title>
        <authorList>
            <person name="Crouch J.A."/>
            <person name="Dawe A."/>
            <person name="Aerts A."/>
            <person name="Barry K."/>
            <person name="Churchill A.C.L."/>
            <person name="Grimwood J."/>
            <person name="Hillman B."/>
            <person name="Milgroom M.G."/>
            <person name="Pangilinan J."/>
            <person name="Smith M."/>
            <person name="Salamov A."/>
            <person name="Schmutz J."/>
            <person name="Yadav J."/>
            <person name="Grigoriev I.V."/>
            <person name="Nuss D."/>
        </authorList>
    </citation>
    <scope>NUCLEOTIDE SEQUENCE</scope>
    <source>
        <strain evidence="13">EP155</strain>
    </source>
</reference>
<comment type="caution">
    <text evidence="13">The sequence shown here is derived from an EMBL/GenBank/DDBJ whole genome shotgun (WGS) entry which is preliminary data.</text>
</comment>
<dbReference type="GO" id="GO:0045490">
    <property type="term" value="P:pectin catabolic process"/>
    <property type="evidence" value="ECO:0007669"/>
    <property type="project" value="UniProtKB-UniRule"/>
</dbReference>
<dbReference type="GO" id="GO:0030599">
    <property type="term" value="F:pectinesterase activity"/>
    <property type="evidence" value="ECO:0007669"/>
    <property type="project" value="UniProtKB-UniRule"/>
</dbReference>
<dbReference type="PROSITE" id="PS00503">
    <property type="entry name" value="PECTINESTERASE_2"/>
    <property type="match status" value="1"/>
</dbReference>
<dbReference type="FunFam" id="2.160.20.10:FF:000014">
    <property type="entry name" value="Pectinesterase"/>
    <property type="match status" value="1"/>
</dbReference>
<dbReference type="PANTHER" id="PTHR31321:SF57">
    <property type="entry name" value="PECTINESTERASE 53-RELATED"/>
    <property type="match status" value="1"/>
</dbReference>
<dbReference type="Pfam" id="PF01095">
    <property type="entry name" value="Pectinesterase"/>
    <property type="match status" value="1"/>
</dbReference>
<dbReference type="InterPro" id="IPR033131">
    <property type="entry name" value="Pectinesterase_Asp_AS"/>
</dbReference>
<comment type="catalytic activity">
    <reaction evidence="9 11">
        <text>[(1-&gt;4)-alpha-D-galacturonosyl methyl ester](n) + n H2O = [(1-&gt;4)-alpha-D-galacturonosyl](n) + n methanol + n H(+)</text>
        <dbReference type="Rhea" id="RHEA:22380"/>
        <dbReference type="Rhea" id="RHEA-COMP:14570"/>
        <dbReference type="Rhea" id="RHEA-COMP:14573"/>
        <dbReference type="ChEBI" id="CHEBI:15377"/>
        <dbReference type="ChEBI" id="CHEBI:15378"/>
        <dbReference type="ChEBI" id="CHEBI:17790"/>
        <dbReference type="ChEBI" id="CHEBI:140522"/>
        <dbReference type="ChEBI" id="CHEBI:140523"/>
        <dbReference type="EC" id="3.1.1.11"/>
    </reaction>
</comment>
<evidence type="ECO:0000256" key="10">
    <source>
        <dbReference type="PROSITE-ProRule" id="PRU10040"/>
    </source>
</evidence>
<gene>
    <name evidence="13" type="ORF">M406DRAFT_331841</name>
</gene>
<dbReference type="EC" id="3.1.1.11" evidence="4 11"/>
<sequence length="329" mass="35731">MLYAFPITALFLPFVAAVPILDRRAGGSRTTPPAGCLVVEQGTSTSGYYTTIEDAIDSLSGSADACIFVYPGTYTLTEQILIDYEGALTLYGSTTDVGTYAENTVTVQWSMTSTEAGSDSLSAAIQVTSDNFSMYNINVKNTYGAGTQAIAFTAHGNQHGYYGCGFYGYQDTLYAYAGDQYYKNCYIEGAVDYIFGDAAAWFESCILASDGPGAITANSREETTDTAWYVINNSTITAVSGDDLYQEVYLGRPWRDYARVIFQYSSLSDIINPKGWTTLDLTAIPTFEEYENTGAGSDTSERVNETVATAAVTMAQLWPDGYSWINATY</sequence>
<evidence type="ECO:0000259" key="12">
    <source>
        <dbReference type="Pfam" id="PF01095"/>
    </source>
</evidence>
<evidence type="ECO:0000313" key="14">
    <source>
        <dbReference type="Proteomes" id="UP000803844"/>
    </source>
</evidence>
<organism evidence="13 14">
    <name type="scientific">Cryphonectria parasitica (strain ATCC 38755 / EP155)</name>
    <dbReference type="NCBI Taxonomy" id="660469"/>
    <lineage>
        <taxon>Eukaryota</taxon>
        <taxon>Fungi</taxon>
        <taxon>Dikarya</taxon>
        <taxon>Ascomycota</taxon>
        <taxon>Pezizomycotina</taxon>
        <taxon>Sordariomycetes</taxon>
        <taxon>Sordariomycetidae</taxon>
        <taxon>Diaporthales</taxon>
        <taxon>Cryphonectriaceae</taxon>
        <taxon>Cryphonectria-Endothia species complex</taxon>
        <taxon>Cryphonectria</taxon>
    </lineage>
</organism>
<keyword evidence="6 11" id="KW-0732">Signal</keyword>
<evidence type="ECO:0000256" key="11">
    <source>
        <dbReference type="RuleBase" id="RU000589"/>
    </source>
</evidence>
<keyword evidence="11" id="KW-0961">Cell wall biogenesis/degradation</keyword>
<dbReference type="Proteomes" id="UP000803844">
    <property type="component" value="Unassembled WGS sequence"/>
</dbReference>